<evidence type="ECO:0000256" key="6">
    <source>
        <dbReference type="ARBA" id="ARBA00022857"/>
    </source>
</evidence>
<dbReference type="EC" id="2.4.2.31" evidence="10"/>
<evidence type="ECO:0000256" key="9">
    <source>
        <dbReference type="ARBA" id="ARBA00047597"/>
    </source>
</evidence>
<dbReference type="PROSITE" id="PS01291">
    <property type="entry name" value="ART"/>
    <property type="match status" value="1"/>
</dbReference>
<keyword evidence="4" id="KW-0548">Nucleotidyltransferase</keyword>
<feature type="chain" id="PRO_5025712812" description="NAD(P)(+)--arginine ADP-ribosyltransferase" evidence="10">
    <location>
        <begin position="21"/>
        <end position="277"/>
    </location>
</feature>
<keyword evidence="12" id="KW-1185">Reference proteome</keyword>
<reference evidence="11" key="1">
    <citation type="submission" date="2025-08" db="UniProtKB">
        <authorList>
            <consortium name="Ensembl"/>
        </authorList>
    </citation>
    <scope>IDENTIFICATION</scope>
</reference>
<dbReference type="Proteomes" id="UP000472261">
    <property type="component" value="Unplaced"/>
</dbReference>
<evidence type="ECO:0000256" key="1">
    <source>
        <dbReference type="ARBA" id="ARBA00009558"/>
    </source>
</evidence>
<evidence type="ECO:0000256" key="3">
    <source>
        <dbReference type="ARBA" id="ARBA00022679"/>
    </source>
</evidence>
<dbReference type="InterPro" id="IPR000768">
    <property type="entry name" value="ART"/>
</dbReference>
<dbReference type="SUPFAM" id="SSF56399">
    <property type="entry name" value="ADP-ribosylation"/>
    <property type="match status" value="1"/>
</dbReference>
<evidence type="ECO:0000256" key="4">
    <source>
        <dbReference type="ARBA" id="ARBA00022695"/>
    </source>
</evidence>
<dbReference type="PANTHER" id="PTHR10339:SF19">
    <property type="entry name" value="GPI-LINKED NAD(P)(+)--ARGININE ADP-RIBOSYLTRANSFERASE 1"/>
    <property type="match status" value="1"/>
</dbReference>
<sequence>MEHTVLGWVLLLGTWTGASTASSKNGPLDEVEMDMAPNSCDDQYQGCVNLMEAELPELNRTEFNNEDFAEGWRFAIKEWQKRWGRTARQPPLCCDQGLALMAYTTQMDLYEVFNRATREGGRSQQHYLSSYPFKTLHFLLIRALHTLRRSQPQRCFQVVHFGQFSSSSFNQVVAKSFGQDTFFSVETCYGVPIKEFSTFPTEDEVLIPPFEQFEVTNITYDGDRRVIQLRSQGMHSTYNCEFVKKRCKERPCAFSAGKSSPWSRSPWPRLGCPGSHL</sequence>
<keyword evidence="6 10" id="KW-0521">NADP</keyword>
<dbReference type="GO" id="GO:0046677">
    <property type="term" value="P:response to antibiotic"/>
    <property type="evidence" value="ECO:0007669"/>
    <property type="project" value="UniProtKB-ARBA"/>
</dbReference>
<dbReference type="GO" id="GO:0005615">
    <property type="term" value="C:extracellular space"/>
    <property type="evidence" value="ECO:0007669"/>
    <property type="project" value="UniProtKB-ARBA"/>
</dbReference>
<keyword evidence="8" id="KW-1015">Disulfide bond</keyword>
<dbReference type="FunFam" id="3.90.176.10:FF:000001">
    <property type="entry name" value="NAD(P)(+)--arginine ADP-ribosyltransferase"/>
    <property type="match status" value="1"/>
</dbReference>
<reference evidence="11" key="2">
    <citation type="submission" date="2025-09" db="UniProtKB">
        <authorList>
            <consortium name="Ensembl"/>
        </authorList>
    </citation>
    <scope>IDENTIFICATION</scope>
</reference>
<dbReference type="GO" id="GO:0106274">
    <property type="term" value="F:NAD+-protein-arginine ADP-ribosyltransferase activity"/>
    <property type="evidence" value="ECO:0007669"/>
    <property type="project" value="UniProtKB-EC"/>
</dbReference>
<dbReference type="Gene3D" id="3.90.176.10">
    <property type="entry name" value="Toxin ADP-ribosyltransferase, Chain A, domain 1"/>
    <property type="match status" value="1"/>
</dbReference>
<evidence type="ECO:0000313" key="12">
    <source>
        <dbReference type="Proteomes" id="UP000472261"/>
    </source>
</evidence>
<proteinExistence type="inferred from homology"/>
<dbReference type="Pfam" id="PF01129">
    <property type="entry name" value="ART"/>
    <property type="match status" value="1"/>
</dbReference>
<evidence type="ECO:0000256" key="7">
    <source>
        <dbReference type="ARBA" id="ARBA00023027"/>
    </source>
</evidence>
<keyword evidence="2 10" id="KW-0328">Glycosyltransferase</keyword>
<evidence type="ECO:0000256" key="5">
    <source>
        <dbReference type="ARBA" id="ARBA00022729"/>
    </source>
</evidence>
<dbReference type="Ensembl" id="ENSPCLT00000018036.1">
    <property type="protein sequence ID" value="ENSPCLP00000013559.1"/>
    <property type="gene ID" value="ENSPCLG00000011146.1"/>
</dbReference>
<dbReference type="OMA" id="RYSTCAT"/>
<evidence type="ECO:0000256" key="8">
    <source>
        <dbReference type="ARBA" id="ARBA00023157"/>
    </source>
</evidence>
<dbReference type="AlphaFoldDB" id="A0A669PZ06"/>
<protein>
    <recommendedName>
        <fullName evidence="10">NAD(P)(+)--arginine ADP-ribosyltransferase</fullName>
        <ecNumber evidence="10">2.4.2.31</ecNumber>
    </recommendedName>
    <alternativeName>
        <fullName evidence="10">Mono(ADP-ribosyl)transferase</fullName>
    </alternativeName>
</protein>
<evidence type="ECO:0000313" key="11">
    <source>
        <dbReference type="Ensembl" id="ENSPCLP00000013559.1"/>
    </source>
</evidence>
<dbReference type="GO" id="GO:0003950">
    <property type="term" value="F:NAD+ poly-ADP-ribosyltransferase activity"/>
    <property type="evidence" value="ECO:0007669"/>
    <property type="project" value="TreeGrafter"/>
</dbReference>
<dbReference type="InterPro" id="IPR050999">
    <property type="entry name" value="ADP-ribosyltransferase_ARG"/>
</dbReference>
<name>A0A669PZ06_PHACC</name>
<dbReference type="GO" id="GO:0044194">
    <property type="term" value="C:cytolytic granule"/>
    <property type="evidence" value="ECO:0007669"/>
    <property type="project" value="UniProtKB-ARBA"/>
</dbReference>
<dbReference type="GO" id="GO:0016779">
    <property type="term" value="F:nucleotidyltransferase activity"/>
    <property type="evidence" value="ECO:0007669"/>
    <property type="project" value="UniProtKB-KW"/>
</dbReference>
<dbReference type="PANTHER" id="PTHR10339">
    <property type="entry name" value="ADP-RIBOSYLTRANSFERASE"/>
    <property type="match status" value="1"/>
</dbReference>
<keyword evidence="7 10" id="KW-0520">NAD</keyword>
<evidence type="ECO:0000256" key="2">
    <source>
        <dbReference type="ARBA" id="ARBA00022676"/>
    </source>
</evidence>
<dbReference type="PRINTS" id="PR00970">
    <property type="entry name" value="RIBTRNSFRASE"/>
</dbReference>
<keyword evidence="5 10" id="KW-0732">Signal</keyword>
<feature type="signal peptide" evidence="10">
    <location>
        <begin position="1"/>
        <end position="20"/>
    </location>
</feature>
<organism evidence="11 12">
    <name type="scientific">Phasianus colchicus</name>
    <name type="common">Common pheasant</name>
    <dbReference type="NCBI Taxonomy" id="9054"/>
    <lineage>
        <taxon>Eukaryota</taxon>
        <taxon>Metazoa</taxon>
        <taxon>Chordata</taxon>
        <taxon>Craniata</taxon>
        <taxon>Vertebrata</taxon>
        <taxon>Euteleostomi</taxon>
        <taxon>Archelosauria</taxon>
        <taxon>Archosauria</taxon>
        <taxon>Dinosauria</taxon>
        <taxon>Saurischia</taxon>
        <taxon>Theropoda</taxon>
        <taxon>Coelurosauria</taxon>
        <taxon>Aves</taxon>
        <taxon>Neognathae</taxon>
        <taxon>Galloanserae</taxon>
        <taxon>Galliformes</taxon>
        <taxon>Phasianidae</taxon>
        <taxon>Phasianinae</taxon>
        <taxon>Phasianus</taxon>
    </lineage>
</organism>
<evidence type="ECO:0000256" key="10">
    <source>
        <dbReference type="RuleBase" id="RU361228"/>
    </source>
</evidence>
<accession>A0A669PZ06</accession>
<keyword evidence="3 10" id="KW-0808">Transferase</keyword>
<comment type="catalytic activity">
    <reaction evidence="9 10">
        <text>L-arginyl-[protein] + NAD(+) = N(omega)-(ADP-D-ribosyl)-L-arginyl-[protein] + nicotinamide + H(+)</text>
        <dbReference type="Rhea" id="RHEA:19149"/>
        <dbReference type="Rhea" id="RHEA-COMP:10532"/>
        <dbReference type="Rhea" id="RHEA-COMP:15087"/>
        <dbReference type="ChEBI" id="CHEBI:15378"/>
        <dbReference type="ChEBI" id="CHEBI:17154"/>
        <dbReference type="ChEBI" id="CHEBI:29965"/>
        <dbReference type="ChEBI" id="CHEBI:57540"/>
        <dbReference type="ChEBI" id="CHEBI:142554"/>
        <dbReference type="EC" id="2.4.2.31"/>
    </reaction>
</comment>
<comment type="similarity">
    <text evidence="1 10">Belongs to the Arg-specific ADP-ribosyltransferase family.</text>
</comment>
<dbReference type="PROSITE" id="PS51996">
    <property type="entry name" value="TR_MART"/>
    <property type="match status" value="1"/>
</dbReference>